<accession>A0ABR2ZSM8</accession>
<organism evidence="2 3">
    <name type="scientific">Marasmius tenuissimus</name>
    <dbReference type="NCBI Taxonomy" id="585030"/>
    <lineage>
        <taxon>Eukaryota</taxon>
        <taxon>Fungi</taxon>
        <taxon>Dikarya</taxon>
        <taxon>Basidiomycota</taxon>
        <taxon>Agaricomycotina</taxon>
        <taxon>Agaricomycetes</taxon>
        <taxon>Agaricomycetidae</taxon>
        <taxon>Agaricales</taxon>
        <taxon>Marasmiineae</taxon>
        <taxon>Marasmiaceae</taxon>
        <taxon>Marasmius</taxon>
    </lineage>
</organism>
<sequence>MSLYSLSTSIATTSTSSLTSSSSTPEMILSLYANSQFDFASPPSGAVLPLPGSRRVRAGSFSEQRGYAYTIQIVPAKPIGEVKIAKGELEPRVGTLPRRTRRKPQPQPQPSMFVPVEIKEKEFDLAVC</sequence>
<dbReference type="EMBL" id="JBBXMP010000067">
    <property type="protein sequence ID" value="KAL0064111.1"/>
    <property type="molecule type" value="Genomic_DNA"/>
</dbReference>
<protein>
    <submittedName>
        <fullName evidence="2">Uncharacterized protein</fullName>
    </submittedName>
</protein>
<evidence type="ECO:0000313" key="2">
    <source>
        <dbReference type="EMBL" id="KAL0064111.1"/>
    </source>
</evidence>
<dbReference type="Proteomes" id="UP001437256">
    <property type="component" value="Unassembled WGS sequence"/>
</dbReference>
<gene>
    <name evidence="2" type="ORF">AAF712_008971</name>
</gene>
<comment type="caution">
    <text evidence="2">The sequence shown here is derived from an EMBL/GenBank/DDBJ whole genome shotgun (WGS) entry which is preliminary data.</text>
</comment>
<proteinExistence type="predicted"/>
<evidence type="ECO:0000313" key="3">
    <source>
        <dbReference type="Proteomes" id="UP001437256"/>
    </source>
</evidence>
<keyword evidence="3" id="KW-1185">Reference proteome</keyword>
<reference evidence="2 3" key="1">
    <citation type="submission" date="2024-05" db="EMBL/GenBank/DDBJ databases">
        <title>A draft genome resource for the thread blight pathogen Marasmius tenuissimus strain MS-2.</title>
        <authorList>
            <person name="Yulfo-Soto G.E."/>
            <person name="Baruah I.K."/>
            <person name="Amoako-Attah I."/>
            <person name="Bukari Y."/>
            <person name="Meinhardt L.W."/>
            <person name="Bailey B.A."/>
            <person name="Cohen S.P."/>
        </authorList>
    </citation>
    <scope>NUCLEOTIDE SEQUENCE [LARGE SCALE GENOMIC DNA]</scope>
    <source>
        <strain evidence="2 3">MS-2</strain>
    </source>
</reference>
<evidence type="ECO:0000256" key="1">
    <source>
        <dbReference type="SAM" id="MobiDB-lite"/>
    </source>
</evidence>
<name>A0ABR2ZSM8_9AGAR</name>
<feature type="region of interest" description="Disordered" evidence="1">
    <location>
        <begin position="93"/>
        <end position="112"/>
    </location>
</feature>